<evidence type="ECO:0000256" key="3">
    <source>
        <dbReference type="ARBA" id="ARBA00022487"/>
    </source>
</evidence>
<dbReference type="GO" id="GO:0005576">
    <property type="term" value="C:extracellular region"/>
    <property type="evidence" value="ECO:0007669"/>
    <property type="project" value="InterPro"/>
</dbReference>
<evidence type="ECO:0000256" key="1">
    <source>
        <dbReference type="ARBA" id="ARBA00007534"/>
    </source>
</evidence>
<feature type="active site" evidence="8">
    <location>
        <position position="231"/>
    </location>
</feature>
<gene>
    <name evidence="11" type="ORF">H103_02053</name>
</gene>
<dbReference type="PANTHER" id="PTHR48250:SF2">
    <property type="entry name" value="CUTINASE"/>
    <property type="match status" value="1"/>
</dbReference>
<proteinExistence type="inferred from homology"/>
<dbReference type="SMART" id="SM01110">
    <property type="entry name" value="Cutinase"/>
    <property type="match status" value="1"/>
</dbReference>
<dbReference type="InterPro" id="IPR000675">
    <property type="entry name" value="Cutinase/axe"/>
</dbReference>
<keyword evidence="3" id="KW-0719">Serine esterase</keyword>
<dbReference type="EC" id="3.1.1.74" evidence="2"/>
<sequence>MKLESCFLLGLVACAIAAPLSSRDARIAASRAALPNNELPKWLELGGGGMPAEDASIMVFEGLNKLEEGLKSHGKTAPPSTPTANDGLVENGILEHAPCQPLTMIFARGTNEDGNMGGGIGRPLAAALRAQTGNKIIIQGVNYDASIAGNLLLGLNGGPIMADLVKQSVVQCPDSKILLVGYSQGAMVTHAAKLLTHEKISAIAVFGDPGRLIPFANIPPEKTKEYCNEGDPVCLNGFNWDAHESYGVLADEAATFLIKASS</sequence>
<keyword evidence="6 9" id="KW-1015">Disulfide bond</keyword>
<dbReference type="HOGENOM" id="CLU_040058_2_1_1"/>
<dbReference type="Pfam" id="PF01083">
    <property type="entry name" value="Cutinase"/>
    <property type="match status" value="1"/>
</dbReference>
<evidence type="ECO:0000256" key="7">
    <source>
        <dbReference type="ARBA" id="ARBA00034045"/>
    </source>
</evidence>
<dbReference type="SUPFAM" id="SSF53474">
    <property type="entry name" value="alpha/beta-Hydrolases"/>
    <property type="match status" value="1"/>
</dbReference>
<dbReference type="GO" id="GO:0050525">
    <property type="term" value="F:cutinase activity"/>
    <property type="evidence" value="ECO:0007669"/>
    <property type="project" value="UniProtKB-EC"/>
</dbReference>
<keyword evidence="5" id="KW-0378">Hydrolase</keyword>
<dbReference type="AlphaFoldDB" id="A0A022WBE8"/>
<feature type="disulfide bond" evidence="9">
    <location>
        <begin position="99"/>
        <end position="172"/>
    </location>
</feature>
<feature type="disulfide bond" evidence="9">
    <location>
        <begin position="227"/>
        <end position="234"/>
    </location>
</feature>
<dbReference type="GO" id="GO:0016052">
    <property type="term" value="P:carbohydrate catabolic process"/>
    <property type="evidence" value="ECO:0007669"/>
    <property type="project" value="TreeGrafter"/>
</dbReference>
<protein>
    <recommendedName>
        <fullName evidence="2">cutinase</fullName>
        <ecNumber evidence="2">3.1.1.74</ecNumber>
    </recommendedName>
</protein>
<comment type="catalytic activity">
    <reaction evidence="7">
        <text>cutin + H2O = cutin monomers.</text>
        <dbReference type="EC" id="3.1.1.74"/>
    </reaction>
</comment>
<keyword evidence="4 10" id="KW-0732">Signal</keyword>
<accession>A0A022WBE8</accession>
<feature type="signal peptide" evidence="10">
    <location>
        <begin position="1"/>
        <end position="17"/>
    </location>
</feature>
<evidence type="ECO:0000256" key="6">
    <source>
        <dbReference type="ARBA" id="ARBA00023157"/>
    </source>
</evidence>
<dbReference type="EMBL" id="KK207751">
    <property type="protein sequence ID" value="EZF55423.1"/>
    <property type="molecule type" value="Genomic_DNA"/>
</dbReference>
<comment type="similarity">
    <text evidence="1">Belongs to the cutinase family.</text>
</comment>
<dbReference type="InterPro" id="IPR011150">
    <property type="entry name" value="Cutinase_monf"/>
</dbReference>
<name>A0A022WBE8_TRIRU</name>
<feature type="chain" id="PRO_5001508302" description="cutinase" evidence="10">
    <location>
        <begin position="18"/>
        <end position="262"/>
    </location>
</feature>
<evidence type="ECO:0000256" key="8">
    <source>
        <dbReference type="PIRSR" id="PIRSR611150-1"/>
    </source>
</evidence>
<evidence type="ECO:0000256" key="10">
    <source>
        <dbReference type="SAM" id="SignalP"/>
    </source>
</evidence>
<evidence type="ECO:0000256" key="4">
    <source>
        <dbReference type="ARBA" id="ARBA00022729"/>
    </source>
</evidence>
<feature type="active site" description="Nucleophile" evidence="8">
    <location>
        <position position="183"/>
    </location>
</feature>
<feature type="active site" description="Proton donor/acceptor" evidence="8">
    <location>
        <position position="243"/>
    </location>
</feature>
<dbReference type="PANTHER" id="PTHR48250">
    <property type="entry name" value="CUTINASE 2-RELATED"/>
    <property type="match status" value="1"/>
</dbReference>
<evidence type="ECO:0000256" key="9">
    <source>
        <dbReference type="PIRSR" id="PIRSR611150-2"/>
    </source>
</evidence>
<evidence type="ECO:0000313" key="11">
    <source>
        <dbReference type="EMBL" id="EZF55423.1"/>
    </source>
</evidence>
<organism evidence="11">
    <name type="scientific">Trichophyton rubrum CBS 288.86</name>
    <dbReference type="NCBI Taxonomy" id="1215330"/>
    <lineage>
        <taxon>Eukaryota</taxon>
        <taxon>Fungi</taxon>
        <taxon>Dikarya</taxon>
        <taxon>Ascomycota</taxon>
        <taxon>Pezizomycotina</taxon>
        <taxon>Eurotiomycetes</taxon>
        <taxon>Eurotiomycetidae</taxon>
        <taxon>Onygenales</taxon>
        <taxon>Arthrodermataceae</taxon>
        <taxon>Trichophyton</taxon>
    </lineage>
</organism>
<dbReference type="InterPro" id="IPR029058">
    <property type="entry name" value="AB_hydrolase_fold"/>
</dbReference>
<evidence type="ECO:0000256" key="5">
    <source>
        <dbReference type="ARBA" id="ARBA00022801"/>
    </source>
</evidence>
<dbReference type="Proteomes" id="UP000023758">
    <property type="component" value="Unassembled WGS sequence"/>
</dbReference>
<dbReference type="Gene3D" id="3.40.50.1820">
    <property type="entry name" value="alpha/beta hydrolase"/>
    <property type="match status" value="1"/>
</dbReference>
<evidence type="ECO:0000256" key="2">
    <source>
        <dbReference type="ARBA" id="ARBA00013095"/>
    </source>
</evidence>
<reference evidence="11" key="1">
    <citation type="submission" date="2014-02" db="EMBL/GenBank/DDBJ databases">
        <title>The Genome Sequence of Trichophyton rubrum (morphotype fischeri) CBS 288.86.</title>
        <authorList>
            <consortium name="The Broad Institute Genomics Platform"/>
            <person name="Cuomo C.A."/>
            <person name="White T.C."/>
            <person name="Graser Y."/>
            <person name="Martinez-Rossi N."/>
            <person name="Heitman J."/>
            <person name="Young S.K."/>
            <person name="Zeng Q."/>
            <person name="Gargeya S."/>
            <person name="Abouelleil A."/>
            <person name="Alvarado L."/>
            <person name="Chapman S.B."/>
            <person name="Gainer-Dewar J."/>
            <person name="Goldberg J."/>
            <person name="Griggs A."/>
            <person name="Gujja S."/>
            <person name="Hansen M."/>
            <person name="Howarth C."/>
            <person name="Imamovic A."/>
            <person name="Larimer J."/>
            <person name="Martinez D."/>
            <person name="Murphy C."/>
            <person name="Pearson M.D."/>
            <person name="Persinoti G."/>
            <person name="Poon T."/>
            <person name="Priest M."/>
            <person name="Roberts A.D."/>
            <person name="Saif S."/>
            <person name="Shea T.D."/>
            <person name="Sykes S.N."/>
            <person name="Wortman J."/>
            <person name="Nusbaum C."/>
            <person name="Birren B."/>
        </authorList>
    </citation>
    <scope>NUCLEOTIDE SEQUENCE [LARGE SCALE GENOMIC DNA]</scope>
    <source>
        <strain evidence="11">CBS 288.86</strain>
    </source>
</reference>
<dbReference type="OrthoDB" id="3225429at2759"/>